<gene>
    <name evidence="1" type="ORF">BU23DRAFT_569305</name>
</gene>
<evidence type="ECO:0000313" key="2">
    <source>
        <dbReference type="Proteomes" id="UP000800036"/>
    </source>
</evidence>
<name>A0A6A5V3P0_9PLEO</name>
<accession>A0A6A5V3P0</accession>
<dbReference type="EMBL" id="ML976689">
    <property type="protein sequence ID" value="KAF1972073.1"/>
    <property type="molecule type" value="Genomic_DNA"/>
</dbReference>
<protein>
    <submittedName>
        <fullName evidence="1">Uncharacterized protein</fullName>
    </submittedName>
</protein>
<dbReference type="AlphaFoldDB" id="A0A6A5V3P0"/>
<sequence>MNETEWIENVDSADSKSPVEIVKEVAERQRYIFHGWLESEGPLPGSRVEMTVGARKLRGGSRSRDINVYLVSTEYNTIPNKFPEGLLPKYRMGFLKWDECETTVQTFLPLLRTQLERQLPSIKVEWLVGNLMPRHIFAGLANPLLQMTLITLRSWSPRPTHSIMACLGVRDPLHIHDKEIDSIPDASEVHELRKKHEAKMRKLCMDVDWAEAEQMSPGERRLFVTSKAQRMLDEEAERAHDSGSAQ</sequence>
<reference evidence="1" key="1">
    <citation type="journal article" date="2020" name="Stud. Mycol.">
        <title>101 Dothideomycetes genomes: a test case for predicting lifestyles and emergence of pathogens.</title>
        <authorList>
            <person name="Haridas S."/>
            <person name="Albert R."/>
            <person name="Binder M."/>
            <person name="Bloem J."/>
            <person name="Labutti K."/>
            <person name="Salamov A."/>
            <person name="Andreopoulos B."/>
            <person name="Baker S."/>
            <person name="Barry K."/>
            <person name="Bills G."/>
            <person name="Bluhm B."/>
            <person name="Cannon C."/>
            <person name="Castanera R."/>
            <person name="Culley D."/>
            <person name="Daum C."/>
            <person name="Ezra D."/>
            <person name="Gonzalez J."/>
            <person name="Henrissat B."/>
            <person name="Kuo A."/>
            <person name="Liang C."/>
            <person name="Lipzen A."/>
            <person name="Lutzoni F."/>
            <person name="Magnuson J."/>
            <person name="Mondo S."/>
            <person name="Nolan M."/>
            <person name="Ohm R."/>
            <person name="Pangilinan J."/>
            <person name="Park H.-J."/>
            <person name="Ramirez L."/>
            <person name="Alfaro M."/>
            <person name="Sun H."/>
            <person name="Tritt A."/>
            <person name="Yoshinaga Y."/>
            <person name="Zwiers L.-H."/>
            <person name="Turgeon B."/>
            <person name="Goodwin S."/>
            <person name="Spatafora J."/>
            <person name="Crous P."/>
            <person name="Grigoriev I."/>
        </authorList>
    </citation>
    <scope>NUCLEOTIDE SEQUENCE</scope>
    <source>
        <strain evidence="1">CBS 107.79</strain>
    </source>
</reference>
<organism evidence="1 2">
    <name type="scientific">Bimuria novae-zelandiae CBS 107.79</name>
    <dbReference type="NCBI Taxonomy" id="1447943"/>
    <lineage>
        <taxon>Eukaryota</taxon>
        <taxon>Fungi</taxon>
        <taxon>Dikarya</taxon>
        <taxon>Ascomycota</taxon>
        <taxon>Pezizomycotina</taxon>
        <taxon>Dothideomycetes</taxon>
        <taxon>Pleosporomycetidae</taxon>
        <taxon>Pleosporales</taxon>
        <taxon>Massarineae</taxon>
        <taxon>Didymosphaeriaceae</taxon>
        <taxon>Bimuria</taxon>
    </lineage>
</organism>
<keyword evidence="2" id="KW-1185">Reference proteome</keyword>
<evidence type="ECO:0000313" key="1">
    <source>
        <dbReference type="EMBL" id="KAF1972073.1"/>
    </source>
</evidence>
<dbReference type="Proteomes" id="UP000800036">
    <property type="component" value="Unassembled WGS sequence"/>
</dbReference>
<proteinExistence type="predicted"/>